<feature type="region of interest" description="Disordered" evidence="2">
    <location>
        <begin position="156"/>
        <end position="183"/>
    </location>
</feature>
<gene>
    <name evidence="4" type="ORF">GOP47_0008868</name>
</gene>
<feature type="compositionally biased region" description="Polar residues" evidence="2">
    <location>
        <begin position="156"/>
        <end position="176"/>
    </location>
</feature>
<protein>
    <recommendedName>
        <fullName evidence="1">Protein phosphatase</fullName>
        <ecNumber evidence="1">3.1.3.16</ecNumber>
    </recommendedName>
</protein>
<name>A0A9D4V033_ADICA</name>
<evidence type="ECO:0000256" key="1">
    <source>
        <dbReference type="RuleBase" id="RU366020"/>
    </source>
</evidence>
<comment type="catalytic activity">
    <reaction evidence="1">
        <text>O-phospho-L-seryl-[protein] + H2O = L-seryl-[protein] + phosphate</text>
        <dbReference type="Rhea" id="RHEA:20629"/>
        <dbReference type="Rhea" id="RHEA-COMP:9863"/>
        <dbReference type="Rhea" id="RHEA-COMP:11604"/>
        <dbReference type="ChEBI" id="CHEBI:15377"/>
        <dbReference type="ChEBI" id="CHEBI:29999"/>
        <dbReference type="ChEBI" id="CHEBI:43474"/>
        <dbReference type="ChEBI" id="CHEBI:83421"/>
        <dbReference type="EC" id="3.1.3.16"/>
    </reaction>
</comment>
<proteinExistence type="inferred from homology"/>
<dbReference type="EC" id="3.1.3.16" evidence="1"/>
<dbReference type="GO" id="GO:0004722">
    <property type="term" value="F:protein serine/threonine phosphatase activity"/>
    <property type="evidence" value="ECO:0007669"/>
    <property type="project" value="UniProtKB-EC"/>
</dbReference>
<evidence type="ECO:0000259" key="3">
    <source>
        <dbReference type="PROSITE" id="PS51746"/>
    </source>
</evidence>
<dbReference type="Gene3D" id="3.60.40.10">
    <property type="entry name" value="PPM-type phosphatase domain"/>
    <property type="match status" value="1"/>
</dbReference>
<comment type="caution">
    <text evidence="4">The sequence shown here is derived from an EMBL/GenBank/DDBJ whole genome shotgun (WGS) entry which is preliminary data.</text>
</comment>
<comment type="catalytic activity">
    <reaction evidence="1">
        <text>O-phospho-L-threonyl-[protein] + H2O = L-threonyl-[protein] + phosphate</text>
        <dbReference type="Rhea" id="RHEA:47004"/>
        <dbReference type="Rhea" id="RHEA-COMP:11060"/>
        <dbReference type="Rhea" id="RHEA-COMP:11605"/>
        <dbReference type="ChEBI" id="CHEBI:15377"/>
        <dbReference type="ChEBI" id="CHEBI:30013"/>
        <dbReference type="ChEBI" id="CHEBI:43474"/>
        <dbReference type="ChEBI" id="CHEBI:61977"/>
        <dbReference type="EC" id="3.1.3.16"/>
    </reaction>
</comment>
<dbReference type="SMART" id="SM00332">
    <property type="entry name" value="PP2Cc"/>
    <property type="match status" value="1"/>
</dbReference>
<keyword evidence="1" id="KW-0479">Metal-binding</keyword>
<dbReference type="InterPro" id="IPR039123">
    <property type="entry name" value="PPTC7"/>
</dbReference>
<dbReference type="Pfam" id="PF07228">
    <property type="entry name" value="SpoIIE"/>
    <property type="match status" value="1"/>
</dbReference>
<dbReference type="InterPro" id="IPR001932">
    <property type="entry name" value="PPM-type_phosphatase-like_dom"/>
</dbReference>
<keyword evidence="1" id="KW-0464">Manganese</keyword>
<keyword evidence="1" id="KW-0904">Protein phosphatase</keyword>
<feature type="domain" description="PPM-type phosphatase" evidence="3">
    <location>
        <begin position="193"/>
        <end position="435"/>
    </location>
</feature>
<dbReference type="AlphaFoldDB" id="A0A9D4V033"/>
<dbReference type="GO" id="GO:0046872">
    <property type="term" value="F:metal ion binding"/>
    <property type="evidence" value="ECO:0007669"/>
    <property type="project" value="UniProtKB-UniRule"/>
</dbReference>
<evidence type="ECO:0000256" key="2">
    <source>
        <dbReference type="SAM" id="MobiDB-lite"/>
    </source>
</evidence>
<dbReference type="InterPro" id="IPR036457">
    <property type="entry name" value="PPM-type-like_dom_sf"/>
</dbReference>
<keyword evidence="1" id="KW-0460">Magnesium</keyword>
<dbReference type="SMART" id="SM00331">
    <property type="entry name" value="PP2C_SIG"/>
    <property type="match status" value="1"/>
</dbReference>
<reference evidence="4" key="1">
    <citation type="submission" date="2021-01" db="EMBL/GenBank/DDBJ databases">
        <title>Adiantum capillus-veneris genome.</title>
        <authorList>
            <person name="Fang Y."/>
            <person name="Liao Q."/>
        </authorList>
    </citation>
    <scope>NUCLEOTIDE SEQUENCE</scope>
    <source>
        <strain evidence="4">H3</strain>
        <tissue evidence="4">Leaf</tissue>
    </source>
</reference>
<organism evidence="4 5">
    <name type="scientific">Adiantum capillus-veneris</name>
    <name type="common">Maidenhair fern</name>
    <dbReference type="NCBI Taxonomy" id="13818"/>
    <lineage>
        <taxon>Eukaryota</taxon>
        <taxon>Viridiplantae</taxon>
        <taxon>Streptophyta</taxon>
        <taxon>Embryophyta</taxon>
        <taxon>Tracheophyta</taxon>
        <taxon>Polypodiopsida</taxon>
        <taxon>Polypodiidae</taxon>
        <taxon>Polypodiales</taxon>
        <taxon>Pteridineae</taxon>
        <taxon>Pteridaceae</taxon>
        <taxon>Vittarioideae</taxon>
        <taxon>Adiantum</taxon>
    </lineage>
</organism>
<keyword evidence="1" id="KW-0378">Hydrolase</keyword>
<comment type="cofactor">
    <cofactor evidence="1">
        <name>Mn(2+)</name>
        <dbReference type="ChEBI" id="CHEBI:29035"/>
    </cofactor>
</comment>
<dbReference type="OrthoDB" id="60843at2759"/>
<dbReference type="SUPFAM" id="SSF81606">
    <property type="entry name" value="PP2C-like"/>
    <property type="match status" value="1"/>
</dbReference>
<evidence type="ECO:0000313" key="4">
    <source>
        <dbReference type="EMBL" id="KAI5076803.1"/>
    </source>
</evidence>
<comment type="cofactor">
    <cofactor evidence="1">
        <name>Mg(2+)</name>
        <dbReference type="ChEBI" id="CHEBI:18420"/>
    </cofactor>
</comment>
<comment type="similarity">
    <text evidence="1">Belongs to the PP2C family.</text>
</comment>
<dbReference type="PANTHER" id="PTHR12320:SF1">
    <property type="entry name" value="PROTEIN PHOSPHATASE PTC7 HOMOLOG"/>
    <property type="match status" value="1"/>
</dbReference>
<dbReference type="EMBL" id="JABFUD020000008">
    <property type="protein sequence ID" value="KAI5076803.1"/>
    <property type="molecule type" value="Genomic_DNA"/>
</dbReference>
<keyword evidence="5" id="KW-1185">Reference proteome</keyword>
<accession>A0A9D4V033</accession>
<dbReference type="CDD" id="cd00143">
    <property type="entry name" value="PP2Cc"/>
    <property type="match status" value="1"/>
</dbReference>
<dbReference type="PROSITE" id="PS51746">
    <property type="entry name" value="PPM_2"/>
    <property type="match status" value="1"/>
</dbReference>
<dbReference type="Proteomes" id="UP000886520">
    <property type="component" value="Chromosome 8"/>
</dbReference>
<sequence length="443" mass="47071">MLAASRGLGILSLSWKLGCKQKLSVVGRIHPATIKELPRHKPQRGHPPLNTCLPRQFALNCALSDSSFSSSQDDPVILSSKECPDGSILFVFGSPGHQVSEELTADAGKISESDNDGICDAHIRHNGSTTKEAKIDDKGTEVISVEDTKLEEQLESLSIKGSTSKASPEEVQTTDASGLIEAESLDSRKSANEQGMLRLRTGGAIRPHPTKEKTGGEDAYLIEGDSWAGVADGVGGWAMSGIDSGLYSRELMKNCGLLANSENGIPNPKSVIIKGVNRTKAIGSCTAVLAALHKQTLYVANIGDSGFIVVRDGMVLAKSKPMQHGFNFPHQIGSEGDDPATAETFEVNVASGDVLVLATDGVYDNLYEREIVDIVNSGQKKGIEPGTVAMWLVKLAHEAGLNTKGRSPFSDAAHAAGYSYEGGKLDDATVVVSYVENDDPWLD</sequence>
<dbReference type="PANTHER" id="PTHR12320">
    <property type="entry name" value="PROTEIN PHOSPHATASE 2C"/>
    <property type="match status" value="1"/>
</dbReference>
<evidence type="ECO:0000313" key="5">
    <source>
        <dbReference type="Proteomes" id="UP000886520"/>
    </source>
</evidence>